<evidence type="ECO:0000313" key="2">
    <source>
        <dbReference type="Proteomes" id="UP000245626"/>
    </source>
</evidence>
<keyword evidence="2" id="KW-1185">Reference proteome</keyword>
<dbReference type="Proteomes" id="UP000245626">
    <property type="component" value="Unassembled WGS sequence"/>
</dbReference>
<proteinExistence type="predicted"/>
<protein>
    <submittedName>
        <fullName evidence="1">Alcohol oxidase</fullName>
    </submittedName>
</protein>
<organism evidence="1 2">
    <name type="scientific">Violaceomyces palustris</name>
    <dbReference type="NCBI Taxonomy" id="1673888"/>
    <lineage>
        <taxon>Eukaryota</taxon>
        <taxon>Fungi</taxon>
        <taxon>Dikarya</taxon>
        <taxon>Basidiomycota</taxon>
        <taxon>Ustilaginomycotina</taxon>
        <taxon>Ustilaginomycetes</taxon>
        <taxon>Violaceomycetales</taxon>
        <taxon>Violaceomycetaceae</taxon>
        <taxon>Violaceomyces</taxon>
    </lineage>
</organism>
<dbReference type="EMBL" id="KZ820748">
    <property type="protein sequence ID" value="PWN46731.1"/>
    <property type="molecule type" value="Genomic_DNA"/>
</dbReference>
<reference evidence="1 2" key="1">
    <citation type="journal article" date="2018" name="Mol. Biol. Evol.">
        <title>Broad Genomic Sampling Reveals a Smut Pathogenic Ancestry of the Fungal Clade Ustilaginomycotina.</title>
        <authorList>
            <person name="Kijpornyongpan T."/>
            <person name="Mondo S.J."/>
            <person name="Barry K."/>
            <person name="Sandor L."/>
            <person name="Lee J."/>
            <person name="Lipzen A."/>
            <person name="Pangilinan J."/>
            <person name="LaButti K."/>
            <person name="Hainaut M."/>
            <person name="Henrissat B."/>
            <person name="Grigoriev I.V."/>
            <person name="Spatafora J.W."/>
            <person name="Aime M.C."/>
        </authorList>
    </citation>
    <scope>NUCLEOTIDE SEQUENCE [LARGE SCALE GENOMIC DNA]</scope>
    <source>
        <strain evidence="1 2">SA 807</strain>
    </source>
</reference>
<sequence length="605" mass="66689">MKAASQEYDVIVLGGGASGSVIASRLTESPQTRVLLVESGKDNFQDPDIQSPLKFLSLLMGDKVKHYSTEPNTHLPDNRVITFAQGHVLGGSSSVNWMMYTRPAESDFDEWSQLNHNDPEWTSAKHVNYLKKQETYQVDSPSKDKHGYDGPLKVSMGERTVSDVRTDVSTRFRTACLENGIPVSDDVNDGKTTGASHWRKWIDKDTGKRSDAAHGYLHPNKSRPNLEIITEAQVQKILTEGTGSDLRATGAEVKDVSSGEKFVVKAGLVVLSAGAINSPVILQHSGIGPKDVLESAGVPLVLENENVGKNLQDHLLLGTHFYCDPSIYTHDEVLWSTLFGFDGEKQKAAIKEWEEKGTGPMTTNSIDFGVRYRPRSEQELEGYPAIQKEWRRNFANKPDKPLFNLYHASGYVLEPQAYEPGRTYFGIGVNANYPDSRGSVSIRSSDVDEPPRMEGCYLRTEFDVETYVMGWKLMRSLARKVKGFRGEQPATNPVFREGSKAALAPYAEEDYGELAEPVYDEEDDKAIATFVKKLAGPAWHPCATCSMLPRDEGGVVSTNLDVHGVKGLKVADMSISPRVPGGNTYSTALSIGEHASDIIKRELAV</sequence>
<gene>
    <name evidence="1" type="ORF">IE53DRAFT_372080</name>
</gene>
<evidence type="ECO:0000313" key="1">
    <source>
        <dbReference type="EMBL" id="PWN46731.1"/>
    </source>
</evidence>
<accession>A0ACD0NLP2</accession>
<name>A0ACD0NLP2_9BASI</name>